<keyword evidence="2" id="KW-0732">Signal</keyword>
<comment type="caution">
    <text evidence="3">The sequence shown here is derived from an EMBL/GenBank/DDBJ whole genome shotgun (WGS) entry which is preliminary data.</text>
</comment>
<keyword evidence="1" id="KW-1133">Transmembrane helix</keyword>
<feature type="signal peptide" evidence="2">
    <location>
        <begin position="1"/>
        <end position="15"/>
    </location>
</feature>
<dbReference type="AlphaFoldDB" id="A0AAD9DER8"/>
<keyword evidence="4" id="KW-1185">Reference proteome</keyword>
<proteinExistence type="predicted"/>
<evidence type="ECO:0000256" key="1">
    <source>
        <dbReference type="SAM" id="Phobius"/>
    </source>
</evidence>
<evidence type="ECO:0000256" key="2">
    <source>
        <dbReference type="SAM" id="SignalP"/>
    </source>
</evidence>
<reference evidence="3" key="1">
    <citation type="submission" date="2023-06" db="EMBL/GenBank/DDBJ databases">
        <title>Survivors Of The Sea: Transcriptome response of Skeletonema marinoi to long-term dormancy.</title>
        <authorList>
            <person name="Pinder M.I.M."/>
            <person name="Kourtchenko O."/>
            <person name="Robertson E.K."/>
            <person name="Larsson T."/>
            <person name="Maumus F."/>
            <person name="Osuna-Cruz C.M."/>
            <person name="Vancaester E."/>
            <person name="Stenow R."/>
            <person name="Vandepoele K."/>
            <person name="Ploug H."/>
            <person name="Bruchert V."/>
            <person name="Godhe A."/>
            <person name="Topel M."/>
        </authorList>
    </citation>
    <scope>NUCLEOTIDE SEQUENCE</scope>
    <source>
        <strain evidence="3">R05AC</strain>
    </source>
</reference>
<gene>
    <name evidence="3" type="ORF">QTG54_006110</name>
</gene>
<dbReference type="EMBL" id="JATAAI010000009">
    <property type="protein sequence ID" value="KAK1743489.1"/>
    <property type="molecule type" value="Genomic_DNA"/>
</dbReference>
<organism evidence="3 4">
    <name type="scientific">Skeletonema marinoi</name>
    <dbReference type="NCBI Taxonomy" id="267567"/>
    <lineage>
        <taxon>Eukaryota</taxon>
        <taxon>Sar</taxon>
        <taxon>Stramenopiles</taxon>
        <taxon>Ochrophyta</taxon>
        <taxon>Bacillariophyta</taxon>
        <taxon>Coscinodiscophyceae</taxon>
        <taxon>Thalassiosirophycidae</taxon>
        <taxon>Thalassiosirales</taxon>
        <taxon>Skeletonemataceae</taxon>
        <taxon>Skeletonema</taxon>
        <taxon>Skeletonema marinoi-dohrnii complex</taxon>
    </lineage>
</organism>
<protein>
    <submittedName>
        <fullName evidence="3">Uncharacterized protein</fullName>
    </submittedName>
</protein>
<keyword evidence="1" id="KW-0812">Transmembrane</keyword>
<dbReference type="Proteomes" id="UP001224775">
    <property type="component" value="Unassembled WGS sequence"/>
</dbReference>
<keyword evidence="1" id="KW-0472">Membrane</keyword>
<feature type="transmembrane region" description="Helical" evidence="1">
    <location>
        <begin position="373"/>
        <end position="393"/>
    </location>
</feature>
<accession>A0AAD9DER8</accession>
<name>A0AAD9DER8_9STRA</name>
<feature type="chain" id="PRO_5041918034" evidence="2">
    <location>
        <begin position="16"/>
        <end position="415"/>
    </location>
</feature>
<evidence type="ECO:0000313" key="4">
    <source>
        <dbReference type="Proteomes" id="UP001224775"/>
    </source>
</evidence>
<sequence>MKIALATALIGVTSATTSSNNPFAPKVTPNNADSKRIGRLLSSATPLRQLDGGSSGSSAIDISKYSLRFEKCSTVKQYNSNNNYQESDTVLSAKRFVIFRLCPNHSCGSCDENYGEYLIDMESYLDAMLQYKYEEQTEYCTACETCYTKASQANNDMGAYYDDAVEGQQEDDDGCGSFNLDSCYKECLNIANMESNGYVDAADYVGCVKVYENENKGLAYWAGATCNANGSRIKIGLFTDEDCNNQDDSANTELYMKNDNGYNVKLSYHLLKHTFVNGYNNCITSCADYEDGSDYAQTAEVCDTLYDSSAKCETSHAFNYRTSENSQNWMEEMTACDFIEQVNYGTYDESGEIVVTGGRMIIQRATSSGAQRFFLTFFVWGTIFMSAYVALLYHKIMKGQKSLLSAHAKDGAALA</sequence>
<evidence type="ECO:0000313" key="3">
    <source>
        <dbReference type="EMBL" id="KAK1743489.1"/>
    </source>
</evidence>